<feature type="region of interest" description="Disordered" evidence="1">
    <location>
        <begin position="109"/>
        <end position="158"/>
    </location>
</feature>
<feature type="compositionally biased region" description="Basic and acidic residues" evidence="1">
    <location>
        <begin position="192"/>
        <end position="209"/>
    </location>
</feature>
<gene>
    <name evidence="2" type="ORF">GSOID_T00029417001</name>
</gene>
<feature type="region of interest" description="Disordered" evidence="1">
    <location>
        <begin position="307"/>
        <end position="333"/>
    </location>
</feature>
<dbReference type="EMBL" id="FN654334">
    <property type="protein sequence ID" value="CBY32118.1"/>
    <property type="molecule type" value="Genomic_DNA"/>
</dbReference>
<proteinExistence type="predicted"/>
<dbReference type="AlphaFoldDB" id="E4Y981"/>
<accession>E4Y981</accession>
<reference evidence="2" key="1">
    <citation type="journal article" date="2010" name="Science">
        <title>Plasticity of animal genome architecture unmasked by rapid evolution of a pelagic tunicate.</title>
        <authorList>
            <person name="Denoeud F."/>
            <person name="Henriet S."/>
            <person name="Mungpakdee S."/>
            <person name="Aury J.M."/>
            <person name="Da Silva C."/>
            <person name="Brinkmann H."/>
            <person name="Mikhaleva J."/>
            <person name="Olsen L.C."/>
            <person name="Jubin C."/>
            <person name="Canestro C."/>
            <person name="Bouquet J.M."/>
            <person name="Danks G."/>
            <person name="Poulain J."/>
            <person name="Campsteijn C."/>
            <person name="Adamski M."/>
            <person name="Cross I."/>
            <person name="Yadetie F."/>
            <person name="Muffato M."/>
            <person name="Louis A."/>
            <person name="Butcher S."/>
            <person name="Tsagkogeorga G."/>
            <person name="Konrad A."/>
            <person name="Singh S."/>
            <person name="Jensen M.F."/>
            <person name="Cong E.H."/>
            <person name="Eikeseth-Otteraa H."/>
            <person name="Noel B."/>
            <person name="Anthouard V."/>
            <person name="Porcel B.M."/>
            <person name="Kachouri-Lafond R."/>
            <person name="Nishino A."/>
            <person name="Ugolini M."/>
            <person name="Chourrout P."/>
            <person name="Nishida H."/>
            <person name="Aasland R."/>
            <person name="Huzurbazar S."/>
            <person name="Westhof E."/>
            <person name="Delsuc F."/>
            <person name="Lehrach H."/>
            <person name="Reinhardt R."/>
            <person name="Weissenbach J."/>
            <person name="Roy S.W."/>
            <person name="Artiguenave F."/>
            <person name="Postlethwait J.H."/>
            <person name="Manak J.R."/>
            <person name="Thompson E.M."/>
            <person name="Jaillon O."/>
            <person name="Du Pasquier L."/>
            <person name="Boudinot P."/>
            <person name="Liberles D.A."/>
            <person name="Volff J.N."/>
            <person name="Philippe H."/>
            <person name="Lenhard B."/>
            <person name="Roest Crollius H."/>
            <person name="Wincker P."/>
            <person name="Chourrout D."/>
        </authorList>
    </citation>
    <scope>NUCLEOTIDE SEQUENCE [LARGE SCALE GENOMIC DNA]</scope>
</reference>
<sequence>MKLFLALLFCSALAEYKKRPQPHRQIMTDPDRIYFKPVRRQITDIESMNKDEFAIYNNRTVQQLRFKDPRELTLDEAEDICEFYATLRKWQARMDDDVERELWLKEKAHQRQVQYQSAHHERMEKKKKKQDPRNWGNGEKPKKNNKEKMNKTEIDNFEMDKIREHERLRDHENLTDYDDLEEEIFMDDEENEIRKRRENDDNEESKGDSTDDDLPSPREYFGAQEEEEDFGPPITQEQLYKDNLKVHEITGRLFQTKGDMEFDAVWEKVKNQIPWSFSKGKADWKLKDIFQRQANNMRDDEKDRMRAAAEAKRQRDEKEAMKRMEKIKNKTNL</sequence>
<dbReference type="Proteomes" id="UP000011014">
    <property type="component" value="Unassembled WGS sequence"/>
</dbReference>
<evidence type="ECO:0000313" key="2">
    <source>
        <dbReference type="EMBL" id="CBY32118.1"/>
    </source>
</evidence>
<feature type="compositionally biased region" description="Acidic residues" evidence="1">
    <location>
        <begin position="179"/>
        <end position="191"/>
    </location>
</feature>
<organism evidence="2">
    <name type="scientific">Oikopleura dioica</name>
    <name type="common">Tunicate</name>
    <dbReference type="NCBI Taxonomy" id="34765"/>
    <lineage>
        <taxon>Eukaryota</taxon>
        <taxon>Metazoa</taxon>
        <taxon>Chordata</taxon>
        <taxon>Tunicata</taxon>
        <taxon>Appendicularia</taxon>
        <taxon>Copelata</taxon>
        <taxon>Oikopleuridae</taxon>
        <taxon>Oikopleura</taxon>
    </lineage>
</organism>
<feature type="region of interest" description="Disordered" evidence="1">
    <location>
        <begin position="179"/>
        <end position="218"/>
    </location>
</feature>
<evidence type="ECO:0000256" key="1">
    <source>
        <dbReference type="SAM" id="MobiDB-lite"/>
    </source>
</evidence>
<feature type="compositionally biased region" description="Basic and acidic residues" evidence="1">
    <location>
        <begin position="139"/>
        <end position="158"/>
    </location>
</feature>
<protein>
    <submittedName>
        <fullName evidence="2">Uncharacterized protein</fullName>
    </submittedName>
</protein>
<name>E4Y981_OIKDI</name>